<sequence>MSKWLIVGSGGFIAPRHFESIKNIGDEVVGTCDVKSDTNPDFTDYKEMLELVSADAVAICTPNYLHYPMIQMALDKGLRVLCEKPLTLSSKEIEQLPNDGRVGAVLQLRYHPVCYLRPMKKLEGGSIILKVYRDDDYWASWKGSKEKSGGILFNLGVHYFDLLIYLLGNEYKIIESSYSDRLAKGKIDFNGSVFDYYIEIMDNNDGQDRRLTISGQEISLSKQDNLSYEGWHTDVYRDFKGGKVVTPFEACKSIKLIEKCIHTQQQ</sequence>
<name>A0A0F9LAZ8_9ZZZZ</name>
<dbReference type="InterPro" id="IPR052515">
    <property type="entry name" value="Gfo/Idh/MocA_Oxidoreductase"/>
</dbReference>
<dbReference type="EMBL" id="LAZR01006446">
    <property type="protein sequence ID" value="KKM92064.1"/>
    <property type="molecule type" value="Genomic_DNA"/>
</dbReference>
<dbReference type="SUPFAM" id="SSF51735">
    <property type="entry name" value="NAD(P)-binding Rossmann-fold domains"/>
    <property type="match status" value="1"/>
</dbReference>
<reference evidence="3" key="1">
    <citation type="journal article" date="2015" name="Nature">
        <title>Complex archaea that bridge the gap between prokaryotes and eukaryotes.</title>
        <authorList>
            <person name="Spang A."/>
            <person name="Saw J.H."/>
            <person name="Jorgensen S.L."/>
            <person name="Zaremba-Niedzwiedzka K."/>
            <person name="Martijn J."/>
            <person name="Lind A.E."/>
            <person name="van Eijk R."/>
            <person name="Schleper C."/>
            <person name="Guy L."/>
            <person name="Ettema T.J."/>
        </authorList>
    </citation>
    <scope>NUCLEOTIDE SEQUENCE</scope>
</reference>
<dbReference type="Pfam" id="PF01408">
    <property type="entry name" value="GFO_IDH_MocA"/>
    <property type="match status" value="1"/>
</dbReference>
<protein>
    <recommendedName>
        <fullName evidence="4">Gfo/Idh/MocA-like oxidoreductase N-terminal domain-containing protein</fullName>
    </recommendedName>
</protein>
<evidence type="ECO:0000313" key="3">
    <source>
        <dbReference type="EMBL" id="KKM92064.1"/>
    </source>
</evidence>
<dbReference type="InterPro" id="IPR036291">
    <property type="entry name" value="NAD(P)-bd_dom_sf"/>
</dbReference>
<evidence type="ECO:0000259" key="2">
    <source>
        <dbReference type="Pfam" id="PF02894"/>
    </source>
</evidence>
<feature type="domain" description="Gfo/Idh/MocA-like oxidoreductase N-terminal" evidence="1">
    <location>
        <begin position="3"/>
        <end position="96"/>
    </location>
</feature>
<dbReference type="SUPFAM" id="SSF55347">
    <property type="entry name" value="Glyceraldehyde-3-phosphate dehydrogenase-like, C-terminal domain"/>
    <property type="match status" value="1"/>
</dbReference>
<proteinExistence type="predicted"/>
<evidence type="ECO:0000259" key="1">
    <source>
        <dbReference type="Pfam" id="PF01408"/>
    </source>
</evidence>
<comment type="caution">
    <text evidence="3">The sequence shown here is derived from an EMBL/GenBank/DDBJ whole genome shotgun (WGS) entry which is preliminary data.</text>
</comment>
<organism evidence="3">
    <name type="scientific">marine sediment metagenome</name>
    <dbReference type="NCBI Taxonomy" id="412755"/>
    <lineage>
        <taxon>unclassified sequences</taxon>
        <taxon>metagenomes</taxon>
        <taxon>ecological metagenomes</taxon>
    </lineage>
</organism>
<dbReference type="Gene3D" id="3.30.360.10">
    <property type="entry name" value="Dihydrodipicolinate Reductase, domain 2"/>
    <property type="match status" value="1"/>
</dbReference>
<dbReference type="PANTHER" id="PTHR43249:SF1">
    <property type="entry name" value="D-GLUCOSIDE 3-DEHYDROGENASE"/>
    <property type="match status" value="1"/>
</dbReference>
<feature type="domain" description="Gfo/Idh/MocA-like oxidoreductase C-terminal" evidence="2">
    <location>
        <begin position="132"/>
        <end position="171"/>
    </location>
</feature>
<dbReference type="AlphaFoldDB" id="A0A0F9LAZ8"/>
<dbReference type="InterPro" id="IPR004104">
    <property type="entry name" value="Gfo/Idh/MocA-like_OxRdtase_C"/>
</dbReference>
<dbReference type="Pfam" id="PF02894">
    <property type="entry name" value="GFO_IDH_MocA_C"/>
    <property type="match status" value="1"/>
</dbReference>
<gene>
    <name evidence="3" type="ORF">LCGC14_1222210</name>
</gene>
<dbReference type="PANTHER" id="PTHR43249">
    <property type="entry name" value="UDP-N-ACETYL-2-AMINO-2-DEOXY-D-GLUCURONATE OXIDASE"/>
    <property type="match status" value="1"/>
</dbReference>
<dbReference type="GO" id="GO:0000166">
    <property type="term" value="F:nucleotide binding"/>
    <property type="evidence" value="ECO:0007669"/>
    <property type="project" value="InterPro"/>
</dbReference>
<dbReference type="InterPro" id="IPR000683">
    <property type="entry name" value="Gfo/Idh/MocA-like_OxRdtase_N"/>
</dbReference>
<dbReference type="Gene3D" id="3.40.50.720">
    <property type="entry name" value="NAD(P)-binding Rossmann-like Domain"/>
    <property type="match status" value="1"/>
</dbReference>
<accession>A0A0F9LAZ8</accession>
<evidence type="ECO:0008006" key="4">
    <source>
        <dbReference type="Google" id="ProtNLM"/>
    </source>
</evidence>